<comment type="caution">
    <text evidence="2">The sequence shown here is derived from an EMBL/GenBank/DDBJ whole genome shotgun (WGS) entry which is preliminary data.</text>
</comment>
<accession>A0A7J6TVP3</accession>
<evidence type="ECO:0000313" key="2">
    <source>
        <dbReference type="EMBL" id="KAF4748762.1"/>
    </source>
</evidence>
<keyword evidence="1" id="KW-0732">Signal</keyword>
<evidence type="ECO:0000256" key="1">
    <source>
        <dbReference type="SAM" id="SignalP"/>
    </source>
</evidence>
<name>A0A7J6TVP3_PEROL</name>
<dbReference type="AlphaFoldDB" id="A0A7J6TVP3"/>
<proteinExistence type="predicted"/>
<feature type="chain" id="PRO_5029781806" evidence="1">
    <location>
        <begin position="20"/>
        <end position="178"/>
    </location>
</feature>
<dbReference type="Proteomes" id="UP000553632">
    <property type="component" value="Unassembled WGS sequence"/>
</dbReference>
<sequence length="178" mass="19513">MMLRIVTLCGFVGLATVLGRSGKRVTRPELAAYLGDGKERKFDTCGDSKEYRLYISEACAEFKEIDGKTRVKFTMTLGEEAKNPGTELETPWLMYTLSPQGAKGMILGPVPGEEAAYGDFEAIAAEQTRTDGSFRAFVIKPGVRYDVEVGIGGQSIWTAIIKLKKASLRQRVFCCLPG</sequence>
<feature type="signal peptide" evidence="1">
    <location>
        <begin position="1"/>
        <end position="19"/>
    </location>
</feature>
<evidence type="ECO:0000313" key="3">
    <source>
        <dbReference type="Proteomes" id="UP000553632"/>
    </source>
</evidence>
<gene>
    <name evidence="2" type="ORF">FOZ63_009625</name>
</gene>
<organism evidence="2 3">
    <name type="scientific">Perkinsus olseni</name>
    <name type="common">Perkinsus atlanticus</name>
    <dbReference type="NCBI Taxonomy" id="32597"/>
    <lineage>
        <taxon>Eukaryota</taxon>
        <taxon>Sar</taxon>
        <taxon>Alveolata</taxon>
        <taxon>Perkinsozoa</taxon>
        <taxon>Perkinsea</taxon>
        <taxon>Perkinsida</taxon>
        <taxon>Perkinsidae</taxon>
        <taxon>Perkinsus</taxon>
    </lineage>
</organism>
<keyword evidence="3" id="KW-1185">Reference proteome</keyword>
<protein>
    <submittedName>
        <fullName evidence="2">Uncharacterized protein</fullName>
    </submittedName>
</protein>
<reference evidence="2 3" key="1">
    <citation type="submission" date="2020-04" db="EMBL/GenBank/DDBJ databases">
        <title>Perkinsus olseni comparative genomics.</title>
        <authorList>
            <person name="Bogema D.R."/>
        </authorList>
    </citation>
    <scope>NUCLEOTIDE SEQUENCE [LARGE SCALE GENOMIC DNA]</scope>
    <source>
        <strain evidence="2 3">ATCC PRA-207</strain>
    </source>
</reference>
<dbReference type="EMBL" id="JABANO010008302">
    <property type="protein sequence ID" value="KAF4748762.1"/>
    <property type="molecule type" value="Genomic_DNA"/>
</dbReference>